<organism evidence="2 3">
    <name type="scientific">Salvia divinorum</name>
    <name type="common">Maria pastora</name>
    <name type="synonym">Diviner's sage</name>
    <dbReference type="NCBI Taxonomy" id="28513"/>
    <lineage>
        <taxon>Eukaryota</taxon>
        <taxon>Viridiplantae</taxon>
        <taxon>Streptophyta</taxon>
        <taxon>Embryophyta</taxon>
        <taxon>Tracheophyta</taxon>
        <taxon>Spermatophyta</taxon>
        <taxon>Magnoliopsida</taxon>
        <taxon>eudicotyledons</taxon>
        <taxon>Gunneridae</taxon>
        <taxon>Pentapetalae</taxon>
        <taxon>asterids</taxon>
        <taxon>lamiids</taxon>
        <taxon>Lamiales</taxon>
        <taxon>Lamiaceae</taxon>
        <taxon>Nepetoideae</taxon>
        <taxon>Mentheae</taxon>
        <taxon>Salviinae</taxon>
        <taxon>Salvia</taxon>
        <taxon>Salvia subgen. Calosphace</taxon>
    </lineage>
</organism>
<sequence>MSERSSYAHIVLFHQIGSPTTQTDHANPELVPLSSFDGGSNDGSESRCSSHCESSRFSPSKNLSNGTGALFGSDVEQINIDY</sequence>
<evidence type="ECO:0000256" key="1">
    <source>
        <dbReference type="SAM" id="MobiDB-lite"/>
    </source>
</evidence>
<evidence type="ECO:0000313" key="3">
    <source>
        <dbReference type="Proteomes" id="UP001567538"/>
    </source>
</evidence>
<accession>A0ABD1ICV7</accession>
<reference evidence="2 3" key="1">
    <citation type="submission" date="2024-06" db="EMBL/GenBank/DDBJ databases">
        <title>A chromosome level genome sequence of Diviner's sage (Salvia divinorum).</title>
        <authorList>
            <person name="Ford S.A."/>
            <person name="Ro D.-K."/>
            <person name="Ness R.W."/>
            <person name="Phillips M.A."/>
        </authorList>
    </citation>
    <scope>NUCLEOTIDE SEQUENCE [LARGE SCALE GENOMIC DNA]</scope>
    <source>
        <strain evidence="2">SAF-2024a</strain>
        <tissue evidence="2">Leaf</tissue>
    </source>
</reference>
<dbReference type="AlphaFoldDB" id="A0ABD1ICV7"/>
<feature type="region of interest" description="Disordered" evidence="1">
    <location>
        <begin position="17"/>
        <end position="70"/>
    </location>
</feature>
<comment type="caution">
    <text evidence="2">The sequence shown here is derived from an EMBL/GenBank/DDBJ whole genome shotgun (WGS) entry which is preliminary data.</text>
</comment>
<protein>
    <submittedName>
        <fullName evidence="2">Uncharacterized protein</fullName>
    </submittedName>
</protein>
<evidence type="ECO:0000313" key="2">
    <source>
        <dbReference type="EMBL" id="KAL1565554.1"/>
    </source>
</evidence>
<dbReference type="EMBL" id="JBEAFC010000003">
    <property type="protein sequence ID" value="KAL1565554.1"/>
    <property type="molecule type" value="Genomic_DNA"/>
</dbReference>
<proteinExistence type="predicted"/>
<name>A0ABD1ICV7_SALDI</name>
<feature type="compositionally biased region" description="Basic and acidic residues" evidence="1">
    <location>
        <begin position="44"/>
        <end position="54"/>
    </location>
</feature>
<gene>
    <name evidence="2" type="ORF">AAHA92_07757</name>
</gene>
<dbReference type="Proteomes" id="UP001567538">
    <property type="component" value="Unassembled WGS sequence"/>
</dbReference>
<keyword evidence="3" id="KW-1185">Reference proteome</keyword>